<organism evidence="3 4">
    <name type="scientific">Nocardiopsis tropica</name>
    <dbReference type="NCBI Taxonomy" id="109330"/>
    <lineage>
        <taxon>Bacteria</taxon>
        <taxon>Bacillati</taxon>
        <taxon>Actinomycetota</taxon>
        <taxon>Actinomycetes</taxon>
        <taxon>Streptosporangiales</taxon>
        <taxon>Nocardiopsidaceae</taxon>
        <taxon>Nocardiopsis</taxon>
    </lineage>
</organism>
<feature type="region of interest" description="Disordered" evidence="2">
    <location>
        <begin position="1"/>
        <end position="40"/>
    </location>
</feature>
<comment type="caution">
    <text evidence="3">The sequence shown here is derived from an EMBL/GenBank/DDBJ whole genome shotgun (WGS) entry which is preliminary data.</text>
</comment>
<dbReference type="SUPFAM" id="SSF143011">
    <property type="entry name" value="RelE-like"/>
    <property type="match status" value="1"/>
</dbReference>
<dbReference type="EMBL" id="JAUUCC010000250">
    <property type="protein sequence ID" value="MEE2055872.1"/>
    <property type="molecule type" value="Genomic_DNA"/>
</dbReference>
<protein>
    <submittedName>
        <fullName evidence="3">Type II toxin-antitoxin system RelE/ParE family toxin</fullName>
    </submittedName>
</protein>
<keyword evidence="1" id="KW-1277">Toxin-antitoxin system</keyword>
<dbReference type="InterPro" id="IPR035093">
    <property type="entry name" value="RelE/ParE_toxin_dom_sf"/>
</dbReference>
<dbReference type="Gene3D" id="3.30.2310.20">
    <property type="entry name" value="RelE-like"/>
    <property type="match status" value="1"/>
</dbReference>
<dbReference type="Pfam" id="PF05016">
    <property type="entry name" value="ParE_toxin"/>
    <property type="match status" value="1"/>
</dbReference>
<dbReference type="RefSeq" id="WP_330162587.1">
    <property type="nucleotide sequence ID" value="NZ_BAAAJA010000026.1"/>
</dbReference>
<gene>
    <name evidence="3" type="ORF">Q8A49_35770</name>
</gene>
<accession>A0ABU7L4P2</accession>
<evidence type="ECO:0000313" key="4">
    <source>
        <dbReference type="Proteomes" id="UP001348641"/>
    </source>
</evidence>
<sequence>MFAGDCFPGKAGIGRGAPAPGAGPERPVDGADGPRPDGCRKLEAGDGFRVRVGDYRVVCTVDDGRITVVVVKVGSRGDVYGR</sequence>
<name>A0ABU7L4P2_9ACTN</name>
<dbReference type="InterPro" id="IPR007712">
    <property type="entry name" value="RelE/ParE_toxin"/>
</dbReference>
<feature type="compositionally biased region" description="Basic and acidic residues" evidence="2">
    <location>
        <begin position="26"/>
        <end position="40"/>
    </location>
</feature>
<reference evidence="3 4" key="1">
    <citation type="submission" date="2023-07" db="EMBL/GenBank/DDBJ databases">
        <authorList>
            <person name="Girao M."/>
            <person name="Carvalho M.F."/>
        </authorList>
    </citation>
    <scope>NUCLEOTIDE SEQUENCE [LARGE SCALE GENOMIC DNA]</scope>
    <source>
        <strain evidence="3 4">66/93</strain>
    </source>
</reference>
<proteinExistence type="predicted"/>
<evidence type="ECO:0000313" key="3">
    <source>
        <dbReference type="EMBL" id="MEE2055872.1"/>
    </source>
</evidence>
<evidence type="ECO:0000256" key="2">
    <source>
        <dbReference type="SAM" id="MobiDB-lite"/>
    </source>
</evidence>
<dbReference type="Proteomes" id="UP001348641">
    <property type="component" value="Unassembled WGS sequence"/>
</dbReference>
<evidence type="ECO:0000256" key="1">
    <source>
        <dbReference type="ARBA" id="ARBA00022649"/>
    </source>
</evidence>